<reference evidence="4" key="1">
    <citation type="submission" date="2015-10" db="EMBL/GenBank/DDBJ databases">
        <title>Description of Candidatus Tenderia electrophaga gen. nov, sp. nov., an Uncultivated Electroautotroph from a Biocathode Enrichment.</title>
        <authorList>
            <person name="Eddie B.J."/>
            <person name="Malanoski A.P."/>
            <person name="Wang Z."/>
            <person name="Hall R.J."/>
            <person name="Oh S.D."/>
            <person name="Heiner C."/>
            <person name="Lin B."/>
            <person name="Strycharz-Glaven S.M."/>
        </authorList>
    </citation>
    <scope>NUCLEOTIDE SEQUENCE [LARGE SCALE GENOMIC DNA]</scope>
    <source>
        <strain evidence="4">NRL1</strain>
    </source>
</reference>
<proteinExistence type="predicted"/>
<feature type="modified residue" description="4-aspartylphosphate" evidence="2">
    <location>
        <position position="57"/>
    </location>
</feature>
<evidence type="ECO:0000313" key="5">
    <source>
        <dbReference type="Proteomes" id="UP000055136"/>
    </source>
</evidence>
<feature type="domain" description="Response regulatory" evidence="3">
    <location>
        <begin position="7"/>
        <end position="124"/>
    </location>
</feature>
<dbReference type="InterPro" id="IPR050595">
    <property type="entry name" value="Bact_response_regulator"/>
</dbReference>
<dbReference type="EMBL" id="CP013099">
    <property type="protein sequence ID" value="ALP54313.1"/>
    <property type="molecule type" value="Genomic_DNA"/>
</dbReference>
<dbReference type="InterPro" id="IPR001789">
    <property type="entry name" value="Sig_transdc_resp-reg_receiver"/>
</dbReference>
<protein>
    <recommendedName>
        <fullName evidence="3">Response regulatory domain-containing protein</fullName>
    </recommendedName>
</protein>
<dbReference type="Proteomes" id="UP000055136">
    <property type="component" value="Chromosome"/>
</dbReference>
<dbReference type="SMART" id="SM00448">
    <property type="entry name" value="REC"/>
    <property type="match status" value="1"/>
</dbReference>
<dbReference type="Pfam" id="PF00072">
    <property type="entry name" value="Response_reg"/>
    <property type="match status" value="1"/>
</dbReference>
<evidence type="ECO:0000259" key="3">
    <source>
        <dbReference type="PROSITE" id="PS50110"/>
    </source>
</evidence>
<dbReference type="Gene3D" id="3.40.50.2300">
    <property type="match status" value="1"/>
</dbReference>
<dbReference type="SUPFAM" id="SSF52172">
    <property type="entry name" value="CheY-like"/>
    <property type="match status" value="1"/>
</dbReference>
<dbReference type="KEGG" id="tee:Tel_14820"/>
<evidence type="ECO:0000256" key="2">
    <source>
        <dbReference type="PROSITE-ProRule" id="PRU00169"/>
    </source>
</evidence>
<organism evidence="4 5">
    <name type="scientific">Candidatus Tenderia electrophaga</name>
    <dbReference type="NCBI Taxonomy" id="1748243"/>
    <lineage>
        <taxon>Bacteria</taxon>
        <taxon>Pseudomonadati</taxon>
        <taxon>Pseudomonadota</taxon>
        <taxon>Gammaproteobacteria</taxon>
        <taxon>Candidatus Tenderiales</taxon>
        <taxon>Candidatus Tenderiaceae</taxon>
        <taxon>Candidatus Tenderia</taxon>
    </lineage>
</organism>
<name>A0A0S2TGM7_9GAMM</name>
<dbReference type="PANTHER" id="PTHR44591:SF3">
    <property type="entry name" value="RESPONSE REGULATORY DOMAIN-CONTAINING PROTEIN"/>
    <property type="match status" value="1"/>
</dbReference>
<dbReference type="PANTHER" id="PTHR44591">
    <property type="entry name" value="STRESS RESPONSE REGULATOR PROTEIN 1"/>
    <property type="match status" value="1"/>
</dbReference>
<dbReference type="STRING" id="1748243.Tel_14820"/>
<dbReference type="InterPro" id="IPR011006">
    <property type="entry name" value="CheY-like_superfamily"/>
</dbReference>
<evidence type="ECO:0000313" key="4">
    <source>
        <dbReference type="EMBL" id="ALP54313.1"/>
    </source>
</evidence>
<accession>A0A0S2TGM7</accession>
<gene>
    <name evidence="4" type="ORF">Tel_14820</name>
</gene>
<dbReference type="AlphaFoldDB" id="A0A0S2TGM7"/>
<keyword evidence="5" id="KW-1185">Reference proteome</keyword>
<dbReference type="PROSITE" id="PS50110">
    <property type="entry name" value="RESPONSE_REGULATORY"/>
    <property type="match status" value="1"/>
</dbReference>
<keyword evidence="1 2" id="KW-0597">Phosphoprotein</keyword>
<dbReference type="GO" id="GO:0000160">
    <property type="term" value="P:phosphorelay signal transduction system"/>
    <property type="evidence" value="ECO:0007669"/>
    <property type="project" value="InterPro"/>
</dbReference>
<sequence length="127" mass="14201">MTSSKPNILIVDDEQFLAKGISVVINKKLSCNELVAVDGEQAWEMLQNEDVDIVISDWNMPKKNGAELLRDMKANPRTRHIPFLMLSGRNDVDSIKSAETSGAVDYIVKPFNGDELVKKIKQLLGCR</sequence>
<evidence type="ECO:0000256" key="1">
    <source>
        <dbReference type="ARBA" id="ARBA00022553"/>
    </source>
</evidence>